<proteinExistence type="predicted"/>
<dbReference type="EMBL" id="LAZR01063711">
    <property type="protein sequence ID" value="KKK58969.1"/>
    <property type="molecule type" value="Genomic_DNA"/>
</dbReference>
<evidence type="ECO:0000313" key="2">
    <source>
        <dbReference type="EMBL" id="KKK58969.1"/>
    </source>
</evidence>
<evidence type="ECO:0000256" key="1">
    <source>
        <dbReference type="SAM" id="MobiDB-lite"/>
    </source>
</evidence>
<feature type="region of interest" description="Disordered" evidence="1">
    <location>
        <begin position="15"/>
        <end position="43"/>
    </location>
</feature>
<reference evidence="2" key="1">
    <citation type="journal article" date="2015" name="Nature">
        <title>Complex archaea that bridge the gap between prokaryotes and eukaryotes.</title>
        <authorList>
            <person name="Spang A."/>
            <person name="Saw J.H."/>
            <person name="Jorgensen S.L."/>
            <person name="Zaremba-Niedzwiedzka K."/>
            <person name="Martijn J."/>
            <person name="Lind A.E."/>
            <person name="van Eijk R."/>
            <person name="Schleper C."/>
            <person name="Guy L."/>
            <person name="Ettema T.J."/>
        </authorList>
    </citation>
    <scope>NUCLEOTIDE SEQUENCE</scope>
</reference>
<dbReference type="AlphaFoldDB" id="A0A0F8YY55"/>
<comment type="caution">
    <text evidence="2">The sequence shown here is derived from an EMBL/GenBank/DDBJ whole genome shotgun (WGS) entry which is preliminary data.</text>
</comment>
<accession>A0A0F8YY55</accession>
<gene>
    <name evidence="2" type="ORF">LCGC14_3039080</name>
</gene>
<organism evidence="2">
    <name type="scientific">marine sediment metagenome</name>
    <dbReference type="NCBI Taxonomy" id="412755"/>
    <lineage>
        <taxon>unclassified sequences</taxon>
        <taxon>metagenomes</taxon>
        <taxon>ecological metagenomes</taxon>
    </lineage>
</organism>
<sequence length="43" mass="4566">MEKQWYKGDGLIDREDGLVGGDVTRGDGGSAGITFGIESTETF</sequence>
<protein>
    <submittedName>
        <fullName evidence="2">Uncharacterized protein</fullName>
    </submittedName>
</protein>
<name>A0A0F8YY55_9ZZZZ</name>